<evidence type="ECO:0000256" key="3">
    <source>
        <dbReference type="ARBA" id="ARBA00023274"/>
    </source>
</evidence>
<dbReference type="InterPro" id="IPR000630">
    <property type="entry name" value="Ribosomal_uS8"/>
</dbReference>
<evidence type="ECO:0000256" key="2">
    <source>
        <dbReference type="ARBA" id="ARBA00022980"/>
    </source>
</evidence>
<evidence type="ECO:0000313" key="7">
    <source>
        <dbReference type="Proteomes" id="UP000230238"/>
    </source>
</evidence>
<dbReference type="GO" id="GO:0005840">
    <property type="term" value="C:ribosome"/>
    <property type="evidence" value="ECO:0007669"/>
    <property type="project" value="UniProtKB-KW"/>
</dbReference>
<gene>
    <name evidence="6" type="primary">rpsH</name>
    <name evidence="6" type="ORF">COY65_01745</name>
</gene>
<dbReference type="FunFam" id="3.30.1490.10:FF:000001">
    <property type="entry name" value="30S ribosomal protein S8"/>
    <property type="match status" value="1"/>
</dbReference>
<dbReference type="Pfam" id="PF00410">
    <property type="entry name" value="Ribosomal_S8"/>
    <property type="match status" value="1"/>
</dbReference>
<comment type="similarity">
    <text evidence="1">Belongs to the universal ribosomal protein uS8 family.</text>
</comment>
<dbReference type="GO" id="GO:0006412">
    <property type="term" value="P:translation"/>
    <property type="evidence" value="ECO:0007669"/>
    <property type="project" value="InterPro"/>
</dbReference>
<keyword evidence="2 6" id="KW-0689">Ribosomal protein</keyword>
<proteinExistence type="inferred from homology"/>
<evidence type="ECO:0000256" key="5">
    <source>
        <dbReference type="ARBA" id="ARBA00035525"/>
    </source>
</evidence>
<dbReference type="GO" id="GO:0005737">
    <property type="term" value="C:cytoplasm"/>
    <property type="evidence" value="ECO:0007669"/>
    <property type="project" value="UniProtKB-ARBA"/>
</dbReference>
<accession>A0A2M7RHQ0</accession>
<evidence type="ECO:0000256" key="4">
    <source>
        <dbReference type="ARBA" id="ARBA00035258"/>
    </source>
</evidence>
<dbReference type="SUPFAM" id="SSF56047">
    <property type="entry name" value="Ribosomal protein S8"/>
    <property type="match status" value="1"/>
</dbReference>
<comment type="caution">
    <text evidence="6">The sequence shown here is derived from an EMBL/GenBank/DDBJ whole genome shotgun (WGS) entry which is preliminary data.</text>
</comment>
<protein>
    <recommendedName>
        <fullName evidence="4">Small ribosomal subunit protein uS8</fullName>
    </recommendedName>
    <alternativeName>
        <fullName evidence="5">30S ribosomal protein S8</fullName>
    </alternativeName>
</protein>
<organism evidence="6 7">
    <name type="scientific">Candidatus Jorgensenbacteria bacterium CG_4_10_14_0_8_um_filter_39_13</name>
    <dbReference type="NCBI Taxonomy" id="1974589"/>
    <lineage>
        <taxon>Bacteria</taxon>
        <taxon>Candidatus Joergenseniibacteriota</taxon>
    </lineage>
</organism>
<dbReference type="GO" id="GO:1990904">
    <property type="term" value="C:ribonucleoprotein complex"/>
    <property type="evidence" value="ECO:0007669"/>
    <property type="project" value="UniProtKB-KW"/>
</dbReference>
<name>A0A2M7RHQ0_9BACT</name>
<evidence type="ECO:0000313" key="6">
    <source>
        <dbReference type="EMBL" id="PIY96031.1"/>
    </source>
</evidence>
<dbReference type="EMBL" id="PFME01000024">
    <property type="protein sequence ID" value="PIY96031.1"/>
    <property type="molecule type" value="Genomic_DNA"/>
</dbReference>
<reference evidence="7" key="1">
    <citation type="submission" date="2017-09" db="EMBL/GenBank/DDBJ databases">
        <title>Depth-based differentiation of microbial function through sediment-hosted aquifers and enrichment of novel symbionts in the deep terrestrial subsurface.</title>
        <authorList>
            <person name="Probst A.J."/>
            <person name="Ladd B."/>
            <person name="Jarett J.K."/>
            <person name="Geller-Mcgrath D.E."/>
            <person name="Sieber C.M.K."/>
            <person name="Emerson J.B."/>
            <person name="Anantharaman K."/>
            <person name="Thomas B.C."/>
            <person name="Malmstrom R."/>
            <person name="Stieglmeier M."/>
            <person name="Klingl A."/>
            <person name="Woyke T."/>
            <person name="Ryan C.M."/>
            <person name="Banfield J.F."/>
        </authorList>
    </citation>
    <scope>NUCLEOTIDE SEQUENCE [LARGE SCALE GENOMIC DNA]</scope>
</reference>
<dbReference type="Gene3D" id="3.30.1490.10">
    <property type="match status" value="1"/>
</dbReference>
<evidence type="ECO:0000256" key="1">
    <source>
        <dbReference type="ARBA" id="ARBA00006471"/>
    </source>
</evidence>
<sequence>MYLNFLTKIKNARAAGRKTLRTGYGRMELAIAEELCQAGFLDKIELKGKPLKKELEIFLKGKRQIRGFKFFSKPSVKNYCGYRKLPSIKSGYGLLILSTSKGIKNGEMAKKEKVGGQLLFGVW</sequence>
<dbReference type="Proteomes" id="UP000230238">
    <property type="component" value="Unassembled WGS sequence"/>
</dbReference>
<dbReference type="AlphaFoldDB" id="A0A2M7RHQ0"/>
<keyword evidence="3" id="KW-0687">Ribonucleoprotein</keyword>
<dbReference type="Gene3D" id="3.30.1370.30">
    <property type="match status" value="1"/>
</dbReference>
<dbReference type="InterPro" id="IPR035987">
    <property type="entry name" value="Ribosomal_uS8_sf"/>
</dbReference>
<dbReference type="GO" id="GO:0003735">
    <property type="term" value="F:structural constituent of ribosome"/>
    <property type="evidence" value="ECO:0007669"/>
    <property type="project" value="InterPro"/>
</dbReference>